<name>A0A9W7DTN8_9STRA</name>
<evidence type="ECO:0008006" key="4">
    <source>
        <dbReference type="Google" id="ProtNLM"/>
    </source>
</evidence>
<keyword evidence="3" id="KW-1185">Reference proteome</keyword>
<feature type="region of interest" description="Disordered" evidence="1">
    <location>
        <begin position="223"/>
        <end position="280"/>
    </location>
</feature>
<dbReference type="EMBL" id="BRXW01000449">
    <property type="protein sequence ID" value="GMH55879.1"/>
    <property type="molecule type" value="Genomic_DNA"/>
</dbReference>
<feature type="compositionally biased region" description="Basic and acidic residues" evidence="1">
    <location>
        <begin position="243"/>
        <end position="258"/>
    </location>
</feature>
<evidence type="ECO:0000313" key="2">
    <source>
        <dbReference type="EMBL" id="GMH55879.1"/>
    </source>
</evidence>
<dbReference type="Proteomes" id="UP001165122">
    <property type="component" value="Unassembled WGS sequence"/>
</dbReference>
<feature type="compositionally biased region" description="Basic and acidic residues" evidence="1">
    <location>
        <begin position="266"/>
        <end position="278"/>
    </location>
</feature>
<evidence type="ECO:0000313" key="3">
    <source>
        <dbReference type="Proteomes" id="UP001165122"/>
    </source>
</evidence>
<evidence type="ECO:0000256" key="1">
    <source>
        <dbReference type="SAM" id="MobiDB-lite"/>
    </source>
</evidence>
<gene>
    <name evidence="2" type="ORF">TrLO_g15798</name>
</gene>
<protein>
    <recommendedName>
        <fullName evidence="4">AP2/ERF domain-containing protein</fullName>
    </recommendedName>
</protein>
<comment type="caution">
    <text evidence="2">The sequence shown here is derived from an EMBL/GenBank/DDBJ whole genome shotgun (WGS) entry which is preliminary data.</text>
</comment>
<proteinExistence type="predicted"/>
<dbReference type="AlphaFoldDB" id="A0A9W7DTN8"/>
<reference evidence="3" key="1">
    <citation type="journal article" date="2023" name="Commun. Biol.">
        <title>Genome analysis of Parmales, the sister group of diatoms, reveals the evolutionary specialization of diatoms from phago-mixotrophs to photoautotrophs.</title>
        <authorList>
            <person name="Ban H."/>
            <person name="Sato S."/>
            <person name="Yoshikawa S."/>
            <person name="Yamada K."/>
            <person name="Nakamura Y."/>
            <person name="Ichinomiya M."/>
            <person name="Sato N."/>
            <person name="Blanc-Mathieu R."/>
            <person name="Endo H."/>
            <person name="Kuwata A."/>
            <person name="Ogata H."/>
        </authorList>
    </citation>
    <scope>NUCLEOTIDE SEQUENCE [LARGE SCALE GENOMIC DNA]</scope>
    <source>
        <strain evidence="3">NIES 3700</strain>
    </source>
</reference>
<accession>A0A9W7DTN8</accession>
<sequence length="360" mass="39877">MPNLSWNFLLPGSGPHTFLWTGSNAYIDNSIIKMSKHTSPSYTYSFEGVEVRLERKNGTSSMEVVKWKLFVDGRLVEEHALSKDGTRDFKNAQEGSYQIATHFTPIGSPRSIWIFLINITSHTITLCHDHSTGRVELTLDSALVSGRKYKIIDSGIKLRFECEGVEGYVWVKPNLFSFRYECVCNGVGLKPCHTMKQGAIDVEPIDVTKDGIFRGDLASKVPTSKSTVGWNEGDSNLEEEENDTKPLTRKLAEAKFSDSEDDDSRDESKNEVEAKEEGISGIVGGKKSKTVVIPASAAPNQNSFDYANYEPTLPRGVTQEAGGYSAGVTVKGRFLNLGTFDTVEEAAEAYTNGLERYKRK</sequence>
<dbReference type="OrthoDB" id="195604at2759"/>
<organism evidence="2 3">
    <name type="scientific">Triparma laevis f. longispina</name>
    <dbReference type="NCBI Taxonomy" id="1714387"/>
    <lineage>
        <taxon>Eukaryota</taxon>
        <taxon>Sar</taxon>
        <taxon>Stramenopiles</taxon>
        <taxon>Ochrophyta</taxon>
        <taxon>Bolidophyceae</taxon>
        <taxon>Parmales</taxon>
        <taxon>Triparmaceae</taxon>
        <taxon>Triparma</taxon>
    </lineage>
</organism>